<reference evidence="2 3" key="2">
    <citation type="submission" date="2020-03" db="EMBL/GenBank/DDBJ databases">
        <authorList>
            <person name="Ichikawa N."/>
            <person name="Kimura A."/>
            <person name="Kitahashi Y."/>
            <person name="Uohara A."/>
        </authorList>
    </citation>
    <scope>NUCLEOTIDE SEQUENCE [LARGE SCALE GENOMIC DNA]</scope>
    <source>
        <strain evidence="2 3">NBRC 105367</strain>
    </source>
</reference>
<dbReference type="RefSeq" id="WP_197946176.1">
    <property type="nucleotide sequence ID" value="NZ_AP022871.1"/>
</dbReference>
<dbReference type="Proteomes" id="UP000503011">
    <property type="component" value="Chromosome"/>
</dbReference>
<keyword evidence="3" id="KW-1185">Reference proteome</keyword>
<accession>A0A6F8YW66</accession>
<evidence type="ECO:0000313" key="3">
    <source>
        <dbReference type="Proteomes" id="UP000503011"/>
    </source>
</evidence>
<dbReference type="AlphaFoldDB" id="A0A6F8YW66"/>
<protein>
    <recommendedName>
        <fullName evidence="1">SnoaL-like domain-containing protein</fullName>
    </recommendedName>
</protein>
<proteinExistence type="predicted"/>
<organism evidence="2 3">
    <name type="scientific">Phytohabitans suffuscus</name>
    <dbReference type="NCBI Taxonomy" id="624315"/>
    <lineage>
        <taxon>Bacteria</taxon>
        <taxon>Bacillati</taxon>
        <taxon>Actinomycetota</taxon>
        <taxon>Actinomycetes</taxon>
        <taxon>Micromonosporales</taxon>
        <taxon>Micromonosporaceae</taxon>
    </lineage>
</organism>
<feature type="domain" description="SnoaL-like" evidence="1">
    <location>
        <begin position="10"/>
        <end position="110"/>
    </location>
</feature>
<evidence type="ECO:0000259" key="1">
    <source>
        <dbReference type="Pfam" id="PF12680"/>
    </source>
</evidence>
<evidence type="ECO:0000313" key="2">
    <source>
        <dbReference type="EMBL" id="BCB90415.1"/>
    </source>
</evidence>
<dbReference type="InterPro" id="IPR037401">
    <property type="entry name" value="SnoaL-like"/>
</dbReference>
<dbReference type="Pfam" id="PF12680">
    <property type="entry name" value="SnoaL_2"/>
    <property type="match status" value="1"/>
</dbReference>
<name>A0A6F8YW66_9ACTN</name>
<dbReference type="SUPFAM" id="SSF54427">
    <property type="entry name" value="NTF2-like"/>
    <property type="match status" value="1"/>
</dbReference>
<dbReference type="KEGG" id="psuu:Psuf_077280"/>
<dbReference type="Gene3D" id="3.10.450.50">
    <property type="match status" value="1"/>
</dbReference>
<dbReference type="InterPro" id="IPR032710">
    <property type="entry name" value="NTF2-like_dom_sf"/>
</dbReference>
<dbReference type="EMBL" id="AP022871">
    <property type="protein sequence ID" value="BCB90415.1"/>
    <property type="molecule type" value="Genomic_DNA"/>
</dbReference>
<sequence length="122" mass="13716">MDHSDVLRWVDAYERAWRTPGTDGLGEIFATGASYLQGPYEEPVVGLPAIAAMWEAERAGPDEAFDLSREVVAVDGDTAVVRVEVRYGPPLSERWRDMWVLRFAGDGRCAWFEEWPIAPGHH</sequence>
<reference evidence="2 3" key="1">
    <citation type="submission" date="2020-03" db="EMBL/GenBank/DDBJ databases">
        <title>Whole genome shotgun sequence of Phytohabitans suffuscus NBRC 105367.</title>
        <authorList>
            <person name="Komaki H."/>
            <person name="Tamura T."/>
        </authorList>
    </citation>
    <scope>NUCLEOTIDE SEQUENCE [LARGE SCALE GENOMIC DNA]</scope>
    <source>
        <strain evidence="2 3">NBRC 105367</strain>
    </source>
</reference>
<gene>
    <name evidence="2" type="ORF">Psuf_077280</name>
</gene>